<sequence length="93" mass="10580">MLGIHRAEPMLCPVNSVLVGCVGTITNTSVLAEVKIKMRLSTTCLRRSYEIFGHIARKEGDNLEKTFMTRRKDGQRPRGRSPLRWSDQNPHDT</sequence>
<feature type="region of interest" description="Disordered" evidence="1">
    <location>
        <begin position="63"/>
        <end position="93"/>
    </location>
</feature>
<name>A0A9N9R451_9NEOP</name>
<keyword evidence="3" id="KW-1185">Reference proteome</keyword>
<proteinExistence type="predicted"/>
<dbReference type="Proteomes" id="UP001153714">
    <property type="component" value="Chromosome 2"/>
</dbReference>
<dbReference type="AlphaFoldDB" id="A0A9N9R451"/>
<evidence type="ECO:0000313" key="3">
    <source>
        <dbReference type="Proteomes" id="UP001153714"/>
    </source>
</evidence>
<protein>
    <submittedName>
        <fullName evidence="2">Uncharacterized protein</fullName>
    </submittedName>
</protein>
<evidence type="ECO:0000313" key="2">
    <source>
        <dbReference type="EMBL" id="CAG9789172.1"/>
    </source>
</evidence>
<dbReference type="OrthoDB" id="7490433at2759"/>
<evidence type="ECO:0000256" key="1">
    <source>
        <dbReference type="SAM" id="MobiDB-lite"/>
    </source>
</evidence>
<organism evidence="2 3">
    <name type="scientific">Diatraea saccharalis</name>
    <name type="common">sugarcane borer</name>
    <dbReference type="NCBI Taxonomy" id="40085"/>
    <lineage>
        <taxon>Eukaryota</taxon>
        <taxon>Metazoa</taxon>
        <taxon>Ecdysozoa</taxon>
        <taxon>Arthropoda</taxon>
        <taxon>Hexapoda</taxon>
        <taxon>Insecta</taxon>
        <taxon>Pterygota</taxon>
        <taxon>Neoptera</taxon>
        <taxon>Endopterygota</taxon>
        <taxon>Lepidoptera</taxon>
        <taxon>Glossata</taxon>
        <taxon>Ditrysia</taxon>
        <taxon>Pyraloidea</taxon>
        <taxon>Crambidae</taxon>
        <taxon>Crambinae</taxon>
        <taxon>Diatraea</taxon>
    </lineage>
</organism>
<reference evidence="2" key="2">
    <citation type="submission" date="2022-10" db="EMBL/GenBank/DDBJ databases">
        <authorList>
            <consortium name="ENA_rothamsted_submissions"/>
            <consortium name="culmorum"/>
            <person name="King R."/>
        </authorList>
    </citation>
    <scope>NUCLEOTIDE SEQUENCE</scope>
</reference>
<reference evidence="2" key="1">
    <citation type="submission" date="2021-12" db="EMBL/GenBank/DDBJ databases">
        <authorList>
            <person name="King R."/>
        </authorList>
    </citation>
    <scope>NUCLEOTIDE SEQUENCE</scope>
</reference>
<dbReference type="EMBL" id="OU893333">
    <property type="protein sequence ID" value="CAG9789172.1"/>
    <property type="molecule type" value="Genomic_DNA"/>
</dbReference>
<gene>
    <name evidence="2" type="ORF">DIATSA_LOCUS6928</name>
</gene>
<accession>A0A9N9R451</accession>